<evidence type="ECO:0000256" key="1">
    <source>
        <dbReference type="ARBA" id="ARBA00023015"/>
    </source>
</evidence>
<dbReference type="EMBL" id="CP116346">
    <property type="protein sequence ID" value="WIT11047.1"/>
    <property type="molecule type" value="Genomic_DNA"/>
</dbReference>
<dbReference type="PANTHER" id="PTHR43132:SF2">
    <property type="entry name" value="ARSENICAL RESISTANCE OPERON REPRESSOR ARSR-RELATED"/>
    <property type="match status" value="1"/>
</dbReference>
<keyword evidence="2" id="KW-0238">DNA-binding</keyword>
<dbReference type="InterPro" id="IPR011991">
    <property type="entry name" value="ArsR-like_HTH"/>
</dbReference>
<gene>
    <name evidence="5" type="ORF">PFX98_19370</name>
</gene>
<keyword evidence="1" id="KW-0805">Transcription regulation</keyword>
<dbReference type="InterPro" id="IPR051011">
    <property type="entry name" value="Metal_resp_trans_reg"/>
</dbReference>
<dbReference type="SUPFAM" id="SSF46785">
    <property type="entry name" value="Winged helix' DNA-binding domain"/>
    <property type="match status" value="1"/>
</dbReference>
<evidence type="ECO:0000256" key="3">
    <source>
        <dbReference type="ARBA" id="ARBA00023163"/>
    </source>
</evidence>
<keyword evidence="6" id="KW-1185">Reference proteome</keyword>
<accession>A0AA95SM62</accession>
<dbReference type="GO" id="GO:0003677">
    <property type="term" value="F:DNA binding"/>
    <property type="evidence" value="ECO:0007669"/>
    <property type="project" value="UniProtKB-KW"/>
</dbReference>
<dbReference type="PRINTS" id="PR00778">
    <property type="entry name" value="HTHARSR"/>
</dbReference>
<dbReference type="Pfam" id="PF01022">
    <property type="entry name" value="HTH_5"/>
    <property type="match status" value="1"/>
</dbReference>
<evidence type="ECO:0000313" key="6">
    <source>
        <dbReference type="Proteomes" id="UP001177769"/>
    </source>
</evidence>
<evidence type="ECO:0000313" key="5">
    <source>
        <dbReference type="EMBL" id="WIT11047.1"/>
    </source>
</evidence>
<dbReference type="SMART" id="SM00418">
    <property type="entry name" value="HTH_ARSR"/>
    <property type="match status" value="1"/>
</dbReference>
<keyword evidence="3" id="KW-0804">Transcription</keyword>
<proteinExistence type="predicted"/>
<organism evidence="5 6">
    <name type="scientific">Paucibacter sediminis</name>
    <dbReference type="NCBI Taxonomy" id="3019553"/>
    <lineage>
        <taxon>Bacteria</taxon>
        <taxon>Pseudomonadati</taxon>
        <taxon>Pseudomonadota</taxon>
        <taxon>Betaproteobacteria</taxon>
        <taxon>Burkholderiales</taxon>
        <taxon>Sphaerotilaceae</taxon>
        <taxon>Roseateles</taxon>
    </lineage>
</organism>
<dbReference type="Proteomes" id="UP001177769">
    <property type="component" value="Chromosome"/>
</dbReference>
<dbReference type="InterPro" id="IPR001845">
    <property type="entry name" value="HTH_ArsR_DNA-bd_dom"/>
</dbReference>
<evidence type="ECO:0000256" key="2">
    <source>
        <dbReference type="ARBA" id="ARBA00023125"/>
    </source>
</evidence>
<feature type="domain" description="HTH arsR-type" evidence="4">
    <location>
        <begin position="9"/>
        <end position="103"/>
    </location>
</feature>
<name>A0AA95SM62_9BURK</name>
<dbReference type="NCBIfam" id="NF033788">
    <property type="entry name" value="HTH_metalloreg"/>
    <property type="match status" value="1"/>
</dbReference>
<dbReference type="GO" id="GO:0003700">
    <property type="term" value="F:DNA-binding transcription factor activity"/>
    <property type="evidence" value="ECO:0007669"/>
    <property type="project" value="InterPro"/>
</dbReference>
<dbReference type="Gene3D" id="1.10.10.10">
    <property type="entry name" value="Winged helix-like DNA-binding domain superfamily/Winged helix DNA-binding domain"/>
    <property type="match status" value="1"/>
</dbReference>
<dbReference type="InterPro" id="IPR036390">
    <property type="entry name" value="WH_DNA-bd_sf"/>
</dbReference>
<evidence type="ECO:0000259" key="4">
    <source>
        <dbReference type="PROSITE" id="PS50987"/>
    </source>
</evidence>
<dbReference type="PANTHER" id="PTHR43132">
    <property type="entry name" value="ARSENICAL RESISTANCE OPERON REPRESSOR ARSR-RELATED"/>
    <property type="match status" value="1"/>
</dbReference>
<dbReference type="CDD" id="cd00090">
    <property type="entry name" value="HTH_ARSR"/>
    <property type="match status" value="1"/>
</dbReference>
<sequence length="122" mass="12977">MNSGNHDELRDRVFDSASALFAVLAAPCRVRIVGELCQGERNVGELLALVGGSQPNLSHHLRALFEAGVVTRRRAGAKVYYRVVPGRSQALREMLQGVGVLGQAAAGGTAEASDGPHEAKEW</sequence>
<dbReference type="AlphaFoldDB" id="A0AA95SM62"/>
<dbReference type="KEGG" id="pais:PFX98_19370"/>
<dbReference type="PROSITE" id="PS50987">
    <property type="entry name" value="HTH_ARSR_2"/>
    <property type="match status" value="1"/>
</dbReference>
<reference evidence="5" key="1">
    <citation type="submission" date="2023-01" db="EMBL/GenBank/DDBJ databases">
        <title>Whole genome sequence of Paucibacter sp. S2-9 isolated from pond sediment.</title>
        <authorList>
            <person name="Jung J.Y."/>
        </authorList>
    </citation>
    <scope>NUCLEOTIDE SEQUENCE</scope>
    <source>
        <strain evidence="5">S2-9</strain>
    </source>
</reference>
<protein>
    <submittedName>
        <fullName evidence="5">Metalloregulator ArsR/SmtB family transcription factor</fullName>
    </submittedName>
</protein>
<dbReference type="InterPro" id="IPR036388">
    <property type="entry name" value="WH-like_DNA-bd_sf"/>
</dbReference>
<dbReference type="RefSeq" id="WP_285232125.1">
    <property type="nucleotide sequence ID" value="NZ_CP116346.1"/>
</dbReference>